<protein>
    <submittedName>
        <fullName evidence="9">C10 family peptidase</fullName>
    </submittedName>
</protein>
<keyword evidence="4" id="KW-0378">Hydrolase</keyword>
<accession>A0A9D2JV85</accession>
<dbReference type="Pfam" id="PF01640">
    <property type="entry name" value="Peptidase_C10"/>
    <property type="match status" value="1"/>
</dbReference>
<dbReference type="Gene3D" id="3.90.70.50">
    <property type="entry name" value="Peptidase C10, streptopain"/>
    <property type="match status" value="1"/>
</dbReference>
<dbReference type="AlphaFoldDB" id="A0A9D2JV85"/>
<keyword evidence="5" id="KW-0788">Thiol protease</keyword>
<evidence type="ECO:0000313" key="9">
    <source>
        <dbReference type="EMBL" id="HIZ68541.1"/>
    </source>
</evidence>
<evidence type="ECO:0000256" key="3">
    <source>
        <dbReference type="ARBA" id="ARBA00022729"/>
    </source>
</evidence>
<keyword evidence="3" id="KW-0732">Signal</keyword>
<evidence type="ECO:0000259" key="8">
    <source>
        <dbReference type="Pfam" id="PF13734"/>
    </source>
</evidence>
<dbReference type="InterPro" id="IPR025896">
    <property type="entry name" value="Spi_Prtas-inh"/>
</dbReference>
<keyword evidence="2" id="KW-0645">Protease</keyword>
<comment type="caution">
    <text evidence="9">The sequence shown here is derived from an EMBL/GenBank/DDBJ whole genome shotgun (WGS) entry which is preliminary data.</text>
</comment>
<reference evidence="9" key="1">
    <citation type="journal article" date="2021" name="PeerJ">
        <title>Extensive microbial diversity within the chicken gut microbiome revealed by metagenomics and culture.</title>
        <authorList>
            <person name="Gilroy R."/>
            <person name="Ravi A."/>
            <person name="Getino M."/>
            <person name="Pursley I."/>
            <person name="Horton D.L."/>
            <person name="Alikhan N.F."/>
            <person name="Baker D."/>
            <person name="Gharbi K."/>
            <person name="Hall N."/>
            <person name="Watson M."/>
            <person name="Adriaenssens E.M."/>
            <person name="Foster-Nyarko E."/>
            <person name="Jarju S."/>
            <person name="Secka A."/>
            <person name="Antonio M."/>
            <person name="Oren A."/>
            <person name="Chaudhuri R.R."/>
            <person name="La Ragione R."/>
            <person name="Hildebrand F."/>
            <person name="Pallen M.J."/>
        </authorList>
    </citation>
    <scope>NUCLEOTIDE SEQUENCE</scope>
    <source>
        <strain evidence="9">ChiHecec3B27-8219</strain>
    </source>
</reference>
<dbReference type="Proteomes" id="UP000824055">
    <property type="component" value="Unassembled WGS sequence"/>
</dbReference>
<evidence type="ECO:0000256" key="6">
    <source>
        <dbReference type="PIRSR" id="PIRSR600200-1"/>
    </source>
</evidence>
<comment type="similarity">
    <text evidence="1">Belongs to the peptidase C10 family.</text>
</comment>
<dbReference type="SUPFAM" id="SSF54001">
    <property type="entry name" value="Cysteine proteinases"/>
    <property type="match status" value="1"/>
</dbReference>
<dbReference type="PRINTS" id="PR00797">
    <property type="entry name" value="STREPTOPAIN"/>
</dbReference>
<feature type="domain" description="CARDB" evidence="7">
    <location>
        <begin position="517"/>
        <end position="602"/>
    </location>
</feature>
<dbReference type="InterPro" id="IPR000200">
    <property type="entry name" value="Peptidase_C10"/>
</dbReference>
<feature type="domain" description="Spi protease inhibitor" evidence="8">
    <location>
        <begin position="20"/>
        <end position="115"/>
    </location>
</feature>
<evidence type="ECO:0000259" key="7">
    <source>
        <dbReference type="Pfam" id="PF07705"/>
    </source>
</evidence>
<dbReference type="InterPro" id="IPR011635">
    <property type="entry name" value="CARDB"/>
</dbReference>
<evidence type="ECO:0000256" key="4">
    <source>
        <dbReference type="ARBA" id="ARBA00022801"/>
    </source>
</evidence>
<organism evidence="9 10">
    <name type="scientific">Candidatus Prevotella avicola</name>
    <dbReference type="NCBI Taxonomy" id="2838738"/>
    <lineage>
        <taxon>Bacteria</taxon>
        <taxon>Pseudomonadati</taxon>
        <taxon>Bacteroidota</taxon>
        <taxon>Bacteroidia</taxon>
        <taxon>Bacteroidales</taxon>
        <taxon>Prevotellaceae</taxon>
        <taxon>Prevotella</taxon>
    </lineage>
</organism>
<dbReference type="InterPro" id="IPR044934">
    <property type="entry name" value="Streptopain_sf"/>
</dbReference>
<feature type="active site" description="Proton acceptor" evidence="6">
    <location>
        <position position="314"/>
    </location>
</feature>
<gene>
    <name evidence="9" type="ORF">H9966_01425</name>
</gene>
<dbReference type="Gene3D" id="2.60.40.10">
    <property type="entry name" value="Immunoglobulins"/>
    <property type="match status" value="1"/>
</dbReference>
<evidence type="ECO:0000256" key="1">
    <source>
        <dbReference type="ARBA" id="ARBA00009693"/>
    </source>
</evidence>
<dbReference type="InterPro" id="IPR013783">
    <property type="entry name" value="Ig-like_fold"/>
</dbReference>
<feature type="active site" description="Nucleophile" evidence="6">
    <location>
        <position position="167"/>
    </location>
</feature>
<sequence length="779" mass="84645">MRKILLLFSLFLVTLVAWGEPIDRNEALKQANAFLSSKGIPVRQSLDMAYAQPGKADEARSLYYVFNVGNDKGFVIVAGDDAVSPILAYADCGDFSEREMAPAAKAMLENYAQQIEMIQQDPSLSVAAATSYAAIAPMVETQWNQMEPYNYMCPTISGEEEQSVTGCVATAMAQIIYYHKYPVEQTKPIPAYQLSSGDVIPGADPVTLNWDAMQLSYTGSEAVDDPSALAVAQLMVLCGKSVKMSYSSSASSAASESVPAALKEYFDYDGAAHMVYRDEYANADWEKMIYDELAAKRPVYLSGRSVSGTSEVGHAFVCDGYDGEGLFHINWGWGGMSDGFFRLTLLNPSDHGTGGNNGSGGYNLDQGAIIGIQPNQGGTSQEVAQMTLASFASTKETVTRNSSFAGFAVPVNATCWNMTSQTFNVEVGLACYDDSDEMVGEPTTLAVTDIGPGYGFSFEEDPLTMGTRIADGIYYVKFVHKVNGADAWTLMKNANKYYLELRVNGNTATVINHAPQEDFVVNSVDVQGNKSVGSKQTFTYNITNTGDTYTQGVIFFVNNEIISQIGLNLDPGATDDYVFSWTPTREGTFNVGLATADGTEIITSQDVTIGEAKAYNLSLSFKVDNCTGNEIVDYEVTGNVIKGVMQVTNLGEYDYVDDITCLLCYDGNDNYMYLENSSLIPAEVKAGETVDVPFEFANLNYSKRYALVVYYNTEGHLSERIISGYYKLIDNSTAIEGIEASGEEQADQPVYNLQGVRMPDGASLPKGIYIKGGKKIVVK</sequence>
<dbReference type="GO" id="GO:0006508">
    <property type="term" value="P:proteolysis"/>
    <property type="evidence" value="ECO:0007669"/>
    <property type="project" value="UniProtKB-KW"/>
</dbReference>
<dbReference type="InterPro" id="IPR038765">
    <property type="entry name" value="Papain-like_cys_pep_sf"/>
</dbReference>
<dbReference type="Pfam" id="PF13734">
    <property type="entry name" value="Inhibitor_I69"/>
    <property type="match status" value="1"/>
</dbReference>
<dbReference type="GO" id="GO:0008234">
    <property type="term" value="F:cysteine-type peptidase activity"/>
    <property type="evidence" value="ECO:0007669"/>
    <property type="project" value="UniProtKB-KW"/>
</dbReference>
<evidence type="ECO:0000256" key="5">
    <source>
        <dbReference type="ARBA" id="ARBA00022807"/>
    </source>
</evidence>
<proteinExistence type="inferred from homology"/>
<evidence type="ECO:0000313" key="10">
    <source>
        <dbReference type="Proteomes" id="UP000824055"/>
    </source>
</evidence>
<reference evidence="9" key="2">
    <citation type="submission" date="2021-04" db="EMBL/GenBank/DDBJ databases">
        <authorList>
            <person name="Gilroy R."/>
        </authorList>
    </citation>
    <scope>NUCLEOTIDE SEQUENCE</scope>
    <source>
        <strain evidence="9">ChiHecec3B27-8219</strain>
    </source>
</reference>
<dbReference type="Pfam" id="PF07705">
    <property type="entry name" value="CARDB"/>
    <property type="match status" value="1"/>
</dbReference>
<evidence type="ECO:0000256" key="2">
    <source>
        <dbReference type="ARBA" id="ARBA00022670"/>
    </source>
</evidence>
<name>A0A9D2JV85_9BACT</name>
<dbReference type="EMBL" id="DXBE01000016">
    <property type="protein sequence ID" value="HIZ68541.1"/>
    <property type="molecule type" value="Genomic_DNA"/>
</dbReference>